<accession>A0ABW0YI93</accession>
<reference evidence="5" key="1">
    <citation type="journal article" date="2019" name="Int. J. Syst. Evol. Microbiol.">
        <title>The Global Catalogue of Microorganisms (GCM) 10K type strain sequencing project: providing services to taxonomists for standard genome sequencing and annotation.</title>
        <authorList>
            <consortium name="The Broad Institute Genomics Platform"/>
            <consortium name="The Broad Institute Genome Sequencing Center for Infectious Disease"/>
            <person name="Wu L."/>
            <person name="Ma J."/>
        </authorList>
    </citation>
    <scope>NUCLEOTIDE SEQUENCE [LARGE SCALE GENOMIC DNA]</scope>
    <source>
        <strain evidence="5">CECT 7184</strain>
    </source>
</reference>
<gene>
    <name evidence="4" type="ORF">ACFPU1_01260</name>
</gene>
<sequence>MIDIFLILVLVICVATDIKSRKIYNKVIYPSLLAAFIYHLATGGWEGLSHSFIGFLIGMGLLFIPYALGGMGAGDVKLLGLIGALKGGTFVFHSFLYIALAGAVMALAVILFRKGVLKSLYYTFASRKSGVKLTEGISRGSLKATYPYGVPIAAGVVITLFVNGWTFL</sequence>
<proteinExistence type="inferred from homology"/>
<dbReference type="RefSeq" id="WP_385937581.1">
    <property type="nucleotide sequence ID" value="NZ_JBHSOZ010000002.1"/>
</dbReference>
<dbReference type="PANTHER" id="PTHR30487:SF0">
    <property type="entry name" value="PREPILIN LEADER PEPTIDASE_N-METHYLTRANSFERASE-RELATED"/>
    <property type="match status" value="1"/>
</dbReference>
<evidence type="ECO:0000259" key="3">
    <source>
        <dbReference type="Pfam" id="PF01478"/>
    </source>
</evidence>
<evidence type="ECO:0000256" key="1">
    <source>
        <dbReference type="ARBA" id="ARBA00005801"/>
    </source>
</evidence>
<keyword evidence="2" id="KW-1133">Transmembrane helix</keyword>
<dbReference type="Proteomes" id="UP001596142">
    <property type="component" value="Unassembled WGS sequence"/>
</dbReference>
<feature type="transmembrane region" description="Helical" evidence="2">
    <location>
        <begin position="52"/>
        <end position="70"/>
    </location>
</feature>
<feature type="transmembrane region" description="Helical" evidence="2">
    <location>
        <begin position="90"/>
        <end position="112"/>
    </location>
</feature>
<keyword evidence="5" id="KW-1185">Reference proteome</keyword>
<comment type="caution">
    <text evidence="4">The sequence shown here is derived from an EMBL/GenBank/DDBJ whole genome shotgun (WGS) entry which is preliminary data.</text>
</comment>
<dbReference type="PANTHER" id="PTHR30487">
    <property type="entry name" value="TYPE 4 PREPILIN-LIKE PROTEINS LEADER PEPTIDE-PROCESSING ENZYME"/>
    <property type="match status" value="1"/>
</dbReference>
<feature type="domain" description="Prepilin type IV endopeptidase peptidase" evidence="3">
    <location>
        <begin position="4"/>
        <end position="107"/>
    </location>
</feature>
<evidence type="ECO:0000256" key="2">
    <source>
        <dbReference type="SAM" id="Phobius"/>
    </source>
</evidence>
<protein>
    <submittedName>
        <fullName evidence="4">Prepilin peptidase</fullName>
    </submittedName>
</protein>
<dbReference type="EMBL" id="JBHSOZ010000002">
    <property type="protein sequence ID" value="MFC5711401.1"/>
    <property type="molecule type" value="Genomic_DNA"/>
</dbReference>
<evidence type="ECO:0000313" key="5">
    <source>
        <dbReference type="Proteomes" id="UP001596142"/>
    </source>
</evidence>
<dbReference type="InterPro" id="IPR000045">
    <property type="entry name" value="Prepilin_IV_endopep_pep"/>
</dbReference>
<name>A0ABW0YI93_9BACI</name>
<feature type="transmembrane region" description="Helical" evidence="2">
    <location>
        <begin position="148"/>
        <end position="167"/>
    </location>
</feature>
<comment type="similarity">
    <text evidence="1">Belongs to the peptidase A24 family.</text>
</comment>
<dbReference type="Gene3D" id="1.20.120.1220">
    <property type="match status" value="1"/>
</dbReference>
<evidence type="ECO:0000313" key="4">
    <source>
        <dbReference type="EMBL" id="MFC5711401.1"/>
    </source>
</evidence>
<feature type="transmembrane region" description="Helical" evidence="2">
    <location>
        <begin position="27"/>
        <end position="45"/>
    </location>
</feature>
<keyword evidence="2" id="KW-0472">Membrane</keyword>
<organism evidence="4 5">
    <name type="scientific">Thalassorhabdus alkalitolerans</name>
    <dbReference type="NCBI Taxonomy" id="2282697"/>
    <lineage>
        <taxon>Bacteria</taxon>
        <taxon>Bacillati</taxon>
        <taxon>Bacillota</taxon>
        <taxon>Bacilli</taxon>
        <taxon>Bacillales</taxon>
        <taxon>Bacillaceae</taxon>
        <taxon>Thalassorhabdus</taxon>
    </lineage>
</organism>
<keyword evidence="2" id="KW-0812">Transmembrane</keyword>
<dbReference type="InterPro" id="IPR050882">
    <property type="entry name" value="Prepilin_peptidase/N-MTase"/>
</dbReference>
<dbReference type="Pfam" id="PF01478">
    <property type="entry name" value="Peptidase_A24"/>
    <property type="match status" value="1"/>
</dbReference>